<proteinExistence type="predicted"/>
<sequence length="52" mass="6236">ANNMKLLEERLKRYKDEAGLISSTSKLIDRVSYLRENREMMRQRPSLILKIQ</sequence>
<reference evidence="1" key="1">
    <citation type="submission" date="2021-06" db="EMBL/GenBank/DDBJ databases">
        <authorList>
            <person name="Kallberg Y."/>
            <person name="Tangrot J."/>
            <person name="Rosling A."/>
        </authorList>
    </citation>
    <scope>NUCLEOTIDE SEQUENCE</scope>
    <source>
        <strain evidence="1">MA461A</strain>
    </source>
</reference>
<comment type="caution">
    <text evidence="1">The sequence shown here is derived from an EMBL/GenBank/DDBJ whole genome shotgun (WGS) entry which is preliminary data.</text>
</comment>
<dbReference type="Proteomes" id="UP000789920">
    <property type="component" value="Unassembled WGS sequence"/>
</dbReference>
<protein>
    <submittedName>
        <fullName evidence="1">27352_t:CDS:1</fullName>
    </submittedName>
</protein>
<accession>A0ACA9S0A5</accession>
<gene>
    <name evidence="1" type="ORF">RPERSI_LOCUS24936</name>
</gene>
<feature type="non-terminal residue" evidence="1">
    <location>
        <position position="1"/>
    </location>
</feature>
<name>A0ACA9S0A5_9GLOM</name>
<organism evidence="1 2">
    <name type="scientific">Racocetra persica</name>
    <dbReference type="NCBI Taxonomy" id="160502"/>
    <lineage>
        <taxon>Eukaryota</taxon>
        <taxon>Fungi</taxon>
        <taxon>Fungi incertae sedis</taxon>
        <taxon>Mucoromycota</taxon>
        <taxon>Glomeromycotina</taxon>
        <taxon>Glomeromycetes</taxon>
        <taxon>Diversisporales</taxon>
        <taxon>Gigasporaceae</taxon>
        <taxon>Racocetra</taxon>
    </lineage>
</organism>
<evidence type="ECO:0000313" key="1">
    <source>
        <dbReference type="EMBL" id="CAG8818532.1"/>
    </source>
</evidence>
<dbReference type="EMBL" id="CAJVQC010081135">
    <property type="protein sequence ID" value="CAG8818532.1"/>
    <property type="molecule type" value="Genomic_DNA"/>
</dbReference>
<keyword evidence="2" id="KW-1185">Reference proteome</keyword>
<evidence type="ECO:0000313" key="2">
    <source>
        <dbReference type="Proteomes" id="UP000789920"/>
    </source>
</evidence>